<dbReference type="EMBL" id="AVOT02073756">
    <property type="protein sequence ID" value="MBW0563122.1"/>
    <property type="molecule type" value="Genomic_DNA"/>
</dbReference>
<dbReference type="InterPro" id="IPR021109">
    <property type="entry name" value="Peptidase_aspartic_dom_sf"/>
</dbReference>
<name>A0A9Q3PJV7_9BASI</name>
<dbReference type="AlphaFoldDB" id="A0A9Q3PJV7"/>
<accession>A0A9Q3PJV7</accession>
<dbReference type="Gene3D" id="2.40.70.10">
    <property type="entry name" value="Acid Proteases"/>
    <property type="match status" value="1"/>
</dbReference>
<protein>
    <submittedName>
        <fullName evidence="1">Uncharacterized protein</fullName>
    </submittedName>
</protein>
<dbReference type="OrthoDB" id="2507294at2759"/>
<gene>
    <name evidence="1" type="ORF">O181_102837</name>
</gene>
<evidence type="ECO:0000313" key="2">
    <source>
        <dbReference type="Proteomes" id="UP000765509"/>
    </source>
</evidence>
<dbReference type="Proteomes" id="UP000765509">
    <property type="component" value="Unassembled WGS sequence"/>
</dbReference>
<organism evidence="1 2">
    <name type="scientific">Austropuccinia psidii MF-1</name>
    <dbReference type="NCBI Taxonomy" id="1389203"/>
    <lineage>
        <taxon>Eukaryota</taxon>
        <taxon>Fungi</taxon>
        <taxon>Dikarya</taxon>
        <taxon>Basidiomycota</taxon>
        <taxon>Pucciniomycotina</taxon>
        <taxon>Pucciniomycetes</taxon>
        <taxon>Pucciniales</taxon>
        <taxon>Sphaerophragmiaceae</taxon>
        <taxon>Austropuccinia</taxon>
    </lineage>
</organism>
<proteinExistence type="predicted"/>
<evidence type="ECO:0000313" key="1">
    <source>
        <dbReference type="EMBL" id="MBW0563122.1"/>
    </source>
</evidence>
<reference evidence="1" key="1">
    <citation type="submission" date="2021-03" db="EMBL/GenBank/DDBJ databases">
        <title>Draft genome sequence of rust myrtle Austropuccinia psidii MF-1, a brazilian biotype.</title>
        <authorList>
            <person name="Quecine M.C."/>
            <person name="Pachon D.M.R."/>
            <person name="Bonatelli M.L."/>
            <person name="Correr F.H."/>
            <person name="Franceschini L.M."/>
            <person name="Leite T.F."/>
            <person name="Margarido G.R.A."/>
            <person name="Almeida C.A."/>
            <person name="Ferrarezi J.A."/>
            <person name="Labate C.A."/>
        </authorList>
    </citation>
    <scope>NUCLEOTIDE SEQUENCE</scope>
    <source>
        <strain evidence="1">MF-1</strain>
    </source>
</reference>
<sequence>MPKMGEIIENDIEKKTNVEKYDNIIEENSDDKSSIFSESSKDIENIMKSYSHMPQLSNGELDLSKIQDAQLIKTKPNRGKGYTFGNSCITEVVIDNKPTKPLIDPGAFCSCVGKSFLKTCAPNHEDKLLPIDGIRFNNASNPMEELAIFETTVIFPHIDGNLRITVVFFVMEKCSKTHFIFGNDYLIMYGIDLHNKKGRYFDIEHNKSQKCAFLPFKREITVSKVAQVSLELEKFRYEQLNESEISLHLTDKQENELFSLLYDHREAFASEKEPLGAIIGHEADIILNIQRPFPPLLRIPAYP</sequence>
<comment type="caution">
    <text evidence="1">The sequence shown here is derived from an EMBL/GenBank/DDBJ whole genome shotgun (WGS) entry which is preliminary data.</text>
</comment>
<keyword evidence="2" id="KW-1185">Reference proteome</keyword>